<name>M5U4A0_9BACT</name>
<dbReference type="AlphaFoldDB" id="M5U4A0"/>
<evidence type="ECO:0000313" key="8">
    <source>
        <dbReference type="Proteomes" id="UP000011885"/>
    </source>
</evidence>
<evidence type="ECO:0000256" key="6">
    <source>
        <dbReference type="PIRSR" id="PIRSR613078-3"/>
    </source>
</evidence>
<evidence type="ECO:0000313" key="7">
    <source>
        <dbReference type="EMBL" id="EMI56277.1"/>
    </source>
</evidence>
<dbReference type="Gene3D" id="3.40.50.1240">
    <property type="entry name" value="Phosphoglycerate mutase-like"/>
    <property type="match status" value="1"/>
</dbReference>
<dbReference type="SMART" id="SM00855">
    <property type="entry name" value="PGAM"/>
    <property type="match status" value="1"/>
</dbReference>
<comment type="similarity">
    <text evidence="1">Belongs to the phosphoglycerate mutase family. BPG-dependent PGAM subfamily.</text>
</comment>
<keyword evidence="5" id="KW-0413">Isomerase</keyword>
<dbReference type="InterPro" id="IPR005952">
    <property type="entry name" value="Phosphogly_mut1"/>
</dbReference>
<accession>M5U4A0</accession>
<evidence type="ECO:0000256" key="4">
    <source>
        <dbReference type="ARBA" id="ARBA00023152"/>
    </source>
</evidence>
<proteinExistence type="inferred from homology"/>
<evidence type="ECO:0000256" key="1">
    <source>
        <dbReference type="ARBA" id="ARBA00006717"/>
    </source>
</evidence>
<dbReference type="GO" id="GO:0006096">
    <property type="term" value="P:glycolytic process"/>
    <property type="evidence" value="ECO:0007669"/>
    <property type="project" value="UniProtKB-KW"/>
</dbReference>
<protein>
    <recommendedName>
        <fullName evidence="2">phosphoglycerate mutase (2,3-diphosphoglycerate-dependent)</fullName>
        <ecNumber evidence="2">5.4.2.11</ecNumber>
    </recommendedName>
</protein>
<evidence type="ECO:0000256" key="2">
    <source>
        <dbReference type="ARBA" id="ARBA00012028"/>
    </source>
</evidence>
<organism evidence="7 8">
    <name type="scientific">Rhodopirellula sallentina SM41</name>
    <dbReference type="NCBI Taxonomy" id="1263870"/>
    <lineage>
        <taxon>Bacteria</taxon>
        <taxon>Pseudomonadati</taxon>
        <taxon>Planctomycetota</taxon>
        <taxon>Planctomycetia</taxon>
        <taxon>Pirellulales</taxon>
        <taxon>Pirellulaceae</taxon>
        <taxon>Rhodopirellula</taxon>
    </lineage>
</organism>
<evidence type="ECO:0000256" key="5">
    <source>
        <dbReference type="ARBA" id="ARBA00023235"/>
    </source>
</evidence>
<keyword evidence="8" id="KW-1185">Reference proteome</keyword>
<sequence>MMSDRYCILLRHGDYHQLPATPSAHQPFGLTSLGLQQAAESVNAIREMVDAQGWTLHHEVHSSSLLRAWQTASVAMEGLSECDRIVTSDSLTERCVGSAANLTREQIVAAVAQDPRLDPLPDDWKTNSHFRLPFVGAESLMDSGRRVADYLTRTMIQIDRSGHAVLVFAHGASLRHAAHVLGVLPFDRIAQLSMYHATPVALSVSSDGVWRHAAGQWKNRHKQLEPLD</sequence>
<dbReference type="RefSeq" id="WP_008677671.1">
    <property type="nucleotide sequence ID" value="NZ_ANOH01000157.1"/>
</dbReference>
<dbReference type="Proteomes" id="UP000011885">
    <property type="component" value="Unassembled WGS sequence"/>
</dbReference>
<comment type="caution">
    <text evidence="7">The sequence shown here is derived from an EMBL/GenBank/DDBJ whole genome shotgun (WGS) entry which is preliminary data.</text>
</comment>
<dbReference type="Pfam" id="PF00300">
    <property type="entry name" value="His_Phos_1"/>
    <property type="match status" value="1"/>
</dbReference>
<dbReference type="PATRIC" id="fig|1263870.3.peg.2417"/>
<keyword evidence="4" id="KW-0324">Glycolysis</keyword>
<dbReference type="InterPro" id="IPR013078">
    <property type="entry name" value="His_Pase_superF_clade-1"/>
</dbReference>
<keyword evidence="3" id="KW-0312">Gluconeogenesis</keyword>
<reference evidence="7 8" key="1">
    <citation type="journal article" date="2013" name="Mar. Genomics">
        <title>Expression of sulfatases in Rhodopirellula baltica and the diversity of sulfatases in the genus Rhodopirellula.</title>
        <authorList>
            <person name="Wegner C.E."/>
            <person name="Richter-Heitmann T."/>
            <person name="Klindworth A."/>
            <person name="Klockow C."/>
            <person name="Richter M."/>
            <person name="Achstetter T."/>
            <person name="Glockner F.O."/>
            <person name="Harder J."/>
        </authorList>
    </citation>
    <scope>NUCLEOTIDE SEQUENCE [LARGE SCALE GENOMIC DNA]</scope>
    <source>
        <strain evidence="7 8">SM41</strain>
    </source>
</reference>
<dbReference type="SUPFAM" id="SSF53254">
    <property type="entry name" value="Phosphoglycerate mutase-like"/>
    <property type="match status" value="1"/>
</dbReference>
<dbReference type="InterPro" id="IPR029033">
    <property type="entry name" value="His_PPase_superfam"/>
</dbReference>
<dbReference type="EMBL" id="ANOH01000157">
    <property type="protein sequence ID" value="EMI56277.1"/>
    <property type="molecule type" value="Genomic_DNA"/>
</dbReference>
<dbReference type="GO" id="GO:0006094">
    <property type="term" value="P:gluconeogenesis"/>
    <property type="evidence" value="ECO:0007669"/>
    <property type="project" value="UniProtKB-KW"/>
</dbReference>
<evidence type="ECO:0000256" key="3">
    <source>
        <dbReference type="ARBA" id="ARBA00022432"/>
    </source>
</evidence>
<dbReference type="PANTHER" id="PTHR11931">
    <property type="entry name" value="PHOSPHOGLYCERATE MUTASE"/>
    <property type="match status" value="1"/>
</dbReference>
<gene>
    <name evidence="7" type="ORF">RSSM_02273</name>
</gene>
<dbReference type="GO" id="GO:0004619">
    <property type="term" value="F:phosphoglycerate mutase activity"/>
    <property type="evidence" value="ECO:0007669"/>
    <property type="project" value="UniProtKB-EC"/>
</dbReference>
<feature type="site" description="Transition state stabilizer" evidence="6">
    <location>
        <position position="170"/>
    </location>
</feature>
<dbReference type="EC" id="5.4.2.11" evidence="2"/>